<protein>
    <submittedName>
        <fullName evidence="1">PcfJ-like protein</fullName>
    </submittedName>
</protein>
<keyword evidence="2" id="KW-1185">Reference proteome</keyword>
<reference evidence="1 2" key="1">
    <citation type="submission" date="2017-11" db="EMBL/GenBank/DDBJ databases">
        <title>Genomic Encyclopedia of Archaeal and Bacterial Type Strains, Phase II (KMG-II): From Individual Species to Whole Genera.</title>
        <authorList>
            <person name="Goeker M."/>
        </authorList>
    </citation>
    <scope>NUCLEOTIDE SEQUENCE [LARGE SCALE GENOMIC DNA]</scope>
    <source>
        <strain evidence="1 2">DSM 11115</strain>
    </source>
</reference>
<proteinExistence type="predicted"/>
<evidence type="ECO:0000313" key="2">
    <source>
        <dbReference type="Proteomes" id="UP000228535"/>
    </source>
</evidence>
<gene>
    <name evidence="1" type="ORF">CLV45_2420</name>
</gene>
<dbReference type="RefSeq" id="WP_100336605.1">
    <property type="nucleotide sequence ID" value="NZ_PGFA01000001.1"/>
</dbReference>
<name>A0A2M9BSS4_9BACT</name>
<dbReference type="Pfam" id="PF14284">
    <property type="entry name" value="PcfJ"/>
    <property type="match status" value="1"/>
</dbReference>
<organism evidence="1 2">
    <name type="scientific">Hymenobacter chitinivorans DSM 11115</name>
    <dbReference type="NCBI Taxonomy" id="1121954"/>
    <lineage>
        <taxon>Bacteria</taxon>
        <taxon>Pseudomonadati</taxon>
        <taxon>Bacteroidota</taxon>
        <taxon>Cytophagia</taxon>
        <taxon>Cytophagales</taxon>
        <taxon>Hymenobacteraceae</taxon>
        <taxon>Hymenobacter</taxon>
    </lineage>
</organism>
<dbReference type="Proteomes" id="UP000228535">
    <property type="component" value="Unassembled WGS sequence"/>
</dbReference>
<comment type="caution">
    <text evidence="1">The sequence shown here is derived from an EMBL/GenBank/DDBJ whole genome shotgun (WGS) entry which is preliminary data.</text>
</comment>
<accession>A0A2M9BSS4</accession>
<dbReference type="InterPro" id="IPR025586">
    <property type="entry name" value="PcfJ"/>
</dbReference>
<dbReference type="EMBL" id="PGFA01000001">
    <property type="protein sequence ID" value="PJJ60983.1"/>
    <property type="molecule type" value="Genomic_DNA"/>
</dbReference>
<evidence type="ECO:0000313" key="1">
    <source>
        <dbReference type="EMBL" id="PJJ60983.1"/>
    </source>
</evidence>
<dbReference type="AlphaFoldDB" id="A0A2M9BSS4"/>
<sequence length="426" mass="48558">MSNRNKAVSRQTRDAEQALVALARHADRRKWSAGQQIDFLFSCATIQELHAQVPADSPLALRYQHWVMNRNHTQRLRTRQALLELAAKRSGLLERPELVPILGVLTAHLLCRKRAVADWQPRTRNVYRQLESLVRHLYDDYGDVPGWVLEAWATGELHCAGVNLAELTIHLGCGRSLRSFPGLPQPLTKKLEHAMRQAPAGCTYIEALRYGQLACRGALEWIGPVLQTEWSRTVGPDDDFWLGVVDFFAAAPMVDPQQFGPVCDWIQQKRTVGINGEPPQPGFSLKGRTMESVLARTEQWHRGLAHMRRHAGELLSTTWNPLPVNDFTSGDDQRIRITQLRTYEELVDEGRALRHCVASYLYSCQQGRCGIFGFKLDGARTLTLEVLRNRTIVQVRGRYNRVMTEAERFWLTRWATEAQLSLSKHI</sequence>
<dbReference type="OrthoDB" id="8866982at2"/>